<reference evidence="5 6" key="1">
    <citation type="submission" date="2020-09" db="EMBL/GenBank/DDBJ databases">
        <title>De no assembly of potato wild relative species, Solanum commersonii.</title>
        <authorList>
            <person name="Cho K."/>
        </authorList>
    </citation>
    <scope>NUCLEOTIDE SEQUENCE [LARGE SCALE GENOMIC DNA]</scope>
    <source>
        <strain evidence="5">LZ3.2</strain>
        <tissue evidence="5">Leaf</tissue>
    </source>
</reference>
<evidence type="ECO:0000256" key="3">
    <source>
        <dbReference type="SAM" id="Phobius"/>
    </source>
</evidence>
<dbReference type="Gene3D" id="3.10.129.10">
    <property type="entry name" value="Hotdog Thioesterase"/>
    <property type="match status" value="4"/>
</dbReference>
<feature type="transmembrane region" description="Helical" evidence="3">
    <location>
        <begin position="657"/>
        <end position="679"/>
    </location>
</feature>
<evidence type="ECO:0000259" key="4">
    <source>
        <dbReference type="Pfam" id="PF03061"/>
    </source>
</evidence>
<evidence type="ECO:0000313" key="6">
    <source>
        <dbReference type="Proteomes" id="UP000824120"/>
    </source>
</evidence>
<feature type="domain" description="Thioesterase" evidence="4">
    <location>
        <begin position="495"/>
        <end position="569"/>
    </location>
</feature>
<accession>A0A9J6AQE7</accession>
<protein>
    <recommendedName>
        <fullName evidence="4">Thioesterase domain-containing protein</fullName>
    </recommendedName>
</protein>
<dbReference type="InterPro" id="IPR006683">
    <property type="entry name" value="Thioestr_dom"/>
</dbReference>
<dbReference type="OrthoDB" id="46529at2759"/>
<dbReference type="SUPFAM" id="SSF54637">
    <property type="entry name" value="Thioesterase/thiol ester dehydrase-isomerase"/>
    <property type="match status" value="4"/>
</dbReference>
<evidence type="ECO:0000256" key="1">
    <source>
        <dbReference type="ARBA" id="ARBA00008324"/>
    </source>
</evidence>
<organism evidence="5 6">
    <name type="scientific">Solanum commersonii</name>
    <name type="common">Commerson's wild potato</name>
    <name type="synonym">Commerson's nightshade</name>
    <dbReference type="NCBI Taxonomy" id="4109"/>
    <lineage>
        <taxon>Eukaryota</taxon>
        <taxon>Viridiplantae</taxon>
        <taxon>Streptophyta</taxon>
        <taxon>Embryophyta</taxon>
        <taxon>Tracheophyta</taxon>
        <taxon>Spermatophyta</taxon>
        <taxon>Magnoliopsida</taxon>
        <taxon>eudicotyledons</taxon>
        <taxon>Gunneridae</taxon>
        <taxon>Pentapetalae</taxon>
        <taxon>asterids</taxon>
        <taxon>lamiids</taxon>
        <taxon>Solanales</taxon>
        <taxon>Solanaceae</taxon>
        <taxon>Solanoideae</taxon>
        <taxon>Solaneae</taxon>
        <taxon>Solanum</taxon>
    </lineage>
</organism>
<evidence type="ECO:0000256" key="2">
    <source>
        <dbReference type="SAM" id="MobiDB-lite"/>
    </source>
</evidence>
<dbReference type="InterPro" id="IPR029069">
    <property type="entry name" value="HotDog_dom_sf"/>
</dbReference>
<name>A0A9J6AQE7_SOLCO</name>
<keyword evidence="6" id="KW-1185">Reference proteome</keyword>
<keyword evidence="3" id="KW-0812">Transmembrane</keyword>
<dbReference type="Pfam" id="PF03061">
    <property type="entry name" value="4HBT"/>
    <property type="match status" value="3"/>
</dbReference>
<keyword evidence="3" id="KW-0472">Membrane</keyword>
<proteinExistence type="inferred from homology"/>
<dbReference type="FunFam" id="3.10.129.10:FF:000089">
    <property type="entry name" value="Putative esterase F42H10.6"/>
    <property type="match status" value="1"/>
</dbReference>
<dbReference type="EMBL" id="JACXVP010000002">
    <property type="protein sequence ID" value="KAG5626872.1"/>
    <property type="molecule type" value="Genomic_DNA"/>
</dbReference>
<gene>
    <name evidence="5" type="ORF">H5410_012090</name>
</gene>
<dbReference type="PANTHER" id="PTHR21660">
    <property type="entry name" value="THIOESTERASE SUPERFAMILY MEMBER-RELATED"/>
    <property type="match status" value="1"/>
</dbReference>
<evidence type="ECO:0000313" key="5">
    <source>
        <dbReference type="EMBL" id="KAG5626872.1"/>
    </source>
</evidence>
<feature type="region of interest" description="Disordered" evidence="2">
    <location>
        <begin position="132"/>
        <end position="155"/>
    </location>
</feature>
<dbReference type="CDD" id="cd03443">
    <property type="entry name" value="PaaI_thioesterase"/>
    <property type="match status" value="3"/>
</dbReference>
<dbReference type="GO" id="GO:0047617">
    <property type="term" value="F:fatty acyl-CoA hydrolase activity"/>
    <property type="evidence" value="ECO:0007669"/>
    <property type="project" value="InterPro"/>
</dbReference>
<comment type="caution">
    <text evidence="5">The sequence shown here is derived from an EMBL/GenBank/DDBJ whole genome shotgun (WGS) entry which is preliminary data.</text>
</comment>
<sequence>MGENGSSPTLSENKKTVISEKLSAESISKVNGFLKSMGLFNLNFPPQYETKDSFSELSRSFLKVQHIHRGKISCIVSVKPPIMNAYGSLHGGTVGDVAVRVATACARTIVGKDKELFLGELSISYLSSARQNEVGKQEEEEDRMGEENSKRKSSYTKDTIISEELSKEDVALVDILFMHVLQDGYNIPPQYHDVKDFFSQLIRSCLKLHSIHPGKISCILSVKPAILNAYRTLHGGAIGAVAERVSIACARTVVGKDKELFLGELRMSYLSAAPCNAEVVIDGSIIRSGRNITVVAVDFQLKDSRKLVYTSNATFYHMPVVKSSKYTSSYTKDTIISEDLSEEAAFLVDRLLSRVQLDGDNFPAQYESFSELTRGCLKVHSIHPGKVSCILSVKSAISNIYGSMHGGAVGAVAERVSIACARTVVGNDKKLFLGELRMSYLSAASSNAEVLVDGSIIKSGRSITVVAIDFRLKDSKKLVYTSNATFYHMPTAYRTMHGGAIGAVAKRVSIACARTVVGKDKELFLGELRMSYISAAPCNAEVVIDGSIIRSGRNITVVAVDFRLKDSRKLVYTSNATFYHMGEESSYTKDTVISEDLSEEAAFLVDRLLSRVQLHGDNFPAQYKSLSELTRGCLKVHSIHPGKVSCILSVKSAISEISFFSLSYLFAFVFVSTLGEVVVDGSIIKSGRNITVVAIDFRLKDSRKLVYTSNATFYRMPVASL</sequence>
<feature type="domain" description="Thioesterase" evidence="4">
    <location>
        <begin position="401"/>
        <end position="477"/>
    </location>
</feature>
<dbReference type="AlphaFoldDB" id="A0A9J6AQE7"/>
<dbReference type="PANTHER" id="PTHR21660:SF43">
    <property type="entry name" value="THIOESTERASE DOMAIN-CONTAINING PROTEIN"/>
    <property type="match status" value="1"/>
</dbReference>
<dbReference type="InterPro" id="IPR039298">
    <property type="entry name" value="ACOT13"/>
</dbReference>
<dbReference type="Proteomes" id="UP000824120">
    <property type="component" value="Chromosome 2"/>
</dbReference>
<feature type="domain" description="Thioesterase" evidence="4">
    <location>
        <begin position="232"/>
        <end position="306"/>
    </location>
</feature>
<keyword evidence="3" id="KW-1133">Transmembrane helix</keyword>
<comment type="similarity">
    <text evidence="1">Belongs to the thioesterase PaaI family.</text>
</comment>